<reference evidence="3" key="1">
    <citation type="journal article" date="2019" name="Int. J. Syst. Evol. Microbiol.">
        <title>The Global Catalogue of Microorganisms (GCM) 10K type strain sequencing project: providing services to taxonomists for standard genome sequencing and annotation.</title>
        <authorList>
            <consortium name="The Broad Institute Genomics Platform"/>
            <consortium name="The Broad Institute Genome Sequencing Center for Infectious Disease"/>
            <person name="Wu L."/>
            <person name="Ma J."/>
        </authorList>
    </citation>
    <scope>NUCLEOTIDE SEQUENCE [LARGE SCALE GENOMIC DNA]</scope>
    <source>
        <strain evidence="3">KCTC 23098</strain>
    </source>
</reference>
<comment type="caution">
    <text evidence="2">The sequence shown here is derived from an EMBL/GenBank/DDBJ whole genome shotgun (WGS) entry which is preliminary data.</text>
</comment>
<dbReference type="Proteomes" id="UP001597560">
    <property type="component" value="Unassembled WGS sequence"/>
</dbReference>
<keyword evidence="3" id="KW-1185">Reference proteome</keyword>
<dbReference type="EMBL" id="JBHUPA010000002">
    <property type="protein sequence ID" value="MFD2961021.1"/>
    <property type="molecule type" value="Genomic_DNA"/>
</dbReference>
<organism evidence="2 3">
    <name type="scientific">Olivibacter jilunii</name>
    <dbReference type="NCBI Taxonomy" id="985016"/>
    <lineage>
        <taxon>Bacteria</taxon>
        <taxon>Pseudomonadati</taxon>
        <taxon>Bacteroidota</taxon>
        <taxon>Sphingobacteriia</taxon>
        <taxon>Sphingobacteriales</taxon>
        <taxon>Sphingobacteriaceae</taxon>
        <taxon>Olivibacter</taxon>
    </lineage>
</organism>
<proteinExistence type="predicted"/>
<gene>
    <name evidence="2" type="ORF">ACFS6J_04440</name>
</gene>
<accession>A0ABW6AZ13</accession>
<dbReference type="RefSeq" id="WP_377609235.1">
    <property type="nucleotide sequence ID" value="NZ_JBHUPA010000002.1"/>
</dbReference>
<evidence type="ECO:0000259" key="1">
    <source>
        <dbReference type="Pfam" id="PF06605"/>
    </source>
</evidence>
<evidence type="ECO:0000313" key="3">
    <source>
        <dbReference type="Proteomes" id="UP001597560"/>
    </source>
</evidence>
<sequence>MEFIQVYREGKETIKLKPTRDISFQHGLMAEHAISVNNYRVPKPINIQIGDYIEYKGIRYTVNTVPDYSKVEHTIQHQYNIVFEAPIFRLYDKFFRHLGNSEFAFFGTAEDHVSLLIGSINEIDDGWTMGDVSPTGEQHTYFDGVSCKVALTQIAETFGLEWSVNGKEITMIKQIGVDRNITLQYGRGNGLYNISREYVQEKNVITRVYGVGGSRNLPQAYPFSRLQLPNALEANIDLYGIKEGEYRNDDLFPTRTGMVTNVETFDPQSKFHSLQDIDLDFNINDYLAPGLTAKIGFQSGELAGYEFEITKYDHTTKTISYLSNTDTSTGLTLPNENFKAAVGDKYKLLDIYLPQSYVDFALTRLEDETRLFLDENKAPQVRYGLSIDVLHFKRNGYDLNPGDRIRIIDPDIKIDTTVRVTSVSYPLSLYITDSLWNGIQYSAELANFVPYTVQERILKDTAKNKREIRQVSRASEQAKRASDEISRAAAINQFLRTYVGELAVLSGAFVAGNPDLGAVAGISGLEDTLDAIRIWSGSDFDSRDSAPYRVNQAGQFWATDAFIKGVIEALSGKIGNWNITDGGIINEDGSAYIIARENLGVDQEATAMIGANVLSAVTGLRAVGLFRNTENAPLFTNYGLILEVNGGGDNIALDILSGQLASLNLRSRQINSTSTLMRTDVWISSYNTDPITISLPSSPNNGKIVYVRQMNSSSITFNGNGINIHVAGNVGTIYTNMNANIGDCHQFVYDGQFWCYNQLYREVPA</sequence>
<dbReference type="Pfam" id="PF06605">
    <property type="entry name" value="Prophage_tail"/>
    <property type="match status" value="1"/>
</dbReference>
<feature type="domain" description="Tail spike" evidence="1">
    <location>
        <begin position="110"/>
        <end position="426"/>
    </location>
</feature>
<evidence type="ECO:0000313" key="2">
    <source>
        <dbReference type="EMBL" id="MFD2961021.1"/>
    </source>
</evidence>
<name>A0ABW6AZ13_9SPHI</name>
<dbReference type="InterPro" id="IPR010572">
    <property type="entry name" value="Tail_dom"/>
</dbReference>
<protein>
    <submittedName>
        <fullName evidence="2">Phage tail protein</fullName>
    </submittedName>
</protein>